<comment type="caution">
    <text evidence="1">The sequence shown here is derived from an EMBL/GenBank/DDBJ whole genome shotgun (WGS) entry which is preliminary data.</text>
</comment>
<evidence type="ECO:0000313" key="1">
    <source>
        <dbReference type="EMBL" id="CAK5031205.1"/>
    </source>
</evidence>
<proteinExistence type="predicted"/>
<dbReference type="Proteomes" id="UP001497535">
    <property type="component" value="Unassembled WGS sequence"/>
</dbReference>
<organism evidence="1 2">
    <name type="scientific">Meloidogyne enterolobii</name>
    <name type="common">Root-knot nematode worm</name>
    <name type="synonym">Meloidogyne mayaguensis</name>
    <dbReference type="NCBI Taxonomy" id="390850"/>
    <lineage>
        <taxon>Eukaryota</taxon>
        <taxon>Metazoa</taxon>
        <taxon>Ecdysozoa</taxon>
        <taxon>Nematoda</taxon>
        <taxon>Chromadorea</taxon>
        <taxon>Rhabditida</taxon>
        <taxon>Tylenchina</taxon>
        <taxon>Tylenchomorpha</taxon>
        <taxon>Tylenchoidea</taxon>
        <taxon>Meloidogynidae</taxon>
        <taxon>Meloidogyninae</taxon>
        <taxon>Meloidogyne</taxon>
    </lineage>
</organism>
<sequence>MTETDSSKLPKMSEAMQTEVAQRAGLKHVETLEKNVLPTKQDLQEERNREDLKKGIEDFDKNSSLRHVEAEEKNVLPTTQDIISEKTPKMAAEFDKTGLKHVEPIVKTGVEGRKNFGRFEKYFLFLVIDE</sequence>
<name>A0ACB0Y4W7_MELEN</name>
<dbReference type="EMBL" id="CAVMJV010000005">
    <property type="protein sequence ID" value="CAK5031205.1"/>
    <property type="molecule type" value="Genomic_DNA"/>
</dbReference>
<gene>
    <name evidence="1" type="ORF">MENTE1834_LOCUS7454</name>
</gene>
<accession>A0ACB0Y4W7</accession>
<protein>
    <submittedName>
        <fullName evidence="1">Uncharacterized protein</fullName>
    </submittedName>
</protein>
<reference evidence="1" key="1">
    <citation type="submission" date="2023-11" db="EMBL/GenBank/DDBJ databases">
        <authorList>
            <person name="Poullet M."/>
        </authorList>
    </citation>
    <scope>NUCLEOTIDE SEQUENCE</scope>
    <source>
        <strain evidence="1">E1834</strain>
    </source>
</reference>
<evidence type="ECO:0000313" key="2">
    <source>
        <dbReference type="Proteomes" id="UP001497535"/>
    </source>
</evidence>
<keyword evidence="2" id="KW-1185">Reference proteome</keyword>